<dbReference type="GO" id="GO:0005524">
    <property type="term" value="F:ATP binding"/>
    <property type="evidence" value="ECO:0007669"/>
    <property type="project" value="UniProtKB-KW"/>
</dbReference>
<dbReference type="Pfam" id="PF01256">
    <property type="entry name" value="Carb_kinase"/>
    <property type="match status" value="1"/>
</dbReference>
<evidence type="ECO:0000256" key="1">
    <source>
        <dbReference type="ARBA" id="ARBA00022741"/>
    </source>
</evidence>
<evidence type="ECO:0000256" key="5">
    <source>
        <dbReference type="ARBA" id="ARBA00023239"/>
    </source>
</evidence>
<dbReference type="SUPFAM" id="SSF53613">
    <property type="entry name" value="Ribokinase-like"/>
    <property type="match status" value="1"/>
</dbReference>
<feature type="transmembrane region" description="Helical" evidence="7">
    <location>
        <begin position="21"/>
        <end position="43"/>
    </location>
</feature>
<evidence type="ECO:0000313" key="9">
    <source>
        <dbReference type="EMBL" id="HHK68184.1"/>
    </source>
</evidence>
<comment type="subunit">
    <text evidence="6">Homotetramer.</text>
</comment>
<feature type="binding site" evidence="6">
    <location>
        <position position="150"/>
    </location>
    <ligand>
        <name>(6S)-NADPHX</name>
        <dbReference type="ChEBI" id="CHEBI:64076"/>
    </ligand>
</feature>
<dbReference type="PANTHER" id="PTHR12592">
    <property type="entry name" value="ATP-DEPENDENT (S)-NAD(P)H-HYDRATE DEHYDRATASE FAMILY MEMBER"/>
    <property type="match status" value="1"/>
</dbReference>
<keyword evidence="3 6" id="KW-0521">NADP</keyword>
<keyword evidence="7" id="KW-0812">Transmembrane</keyword>
<dbReference type="PROSITE" id="PS51383">
    <property type="entry name" value="YJEF_C_3"/>
    <property type="match status" value="1"/>
</dbReference>
<keyword evidence="5 6" id="KW-0456">Lyase</keyword>
<keyword evidence="4 6" id="KW-0520">NAD</keyword>
<name>A0A7C5LAB7_CALS0</name>
<comment type="catalytic activity">
    <reaction evidence="6">
        <text>(6S)-NADHX + ADP = AMP + phosphate + NADH + H(+)</text>
        <dbReference type="Rhea" id="RHEA:32223"/>
        <dbReference type="ChEBI" id="CHEBI:15378"/>
        <dbReference type="ChEBI" id="CHEBI:43474"/>
        <dbReference type="ChEBI" id="CHEBI:57945"/>
        <dbReference type="ChEBI" id="CHEBI:64074"/>
        <dbReference type="ChEBI" id="CHEBI:456215"/>
        <dbReference type="ChEBI" id="CHEBI:456216"/>
        <dbReference type="EC" id="4.2.1.136"/>
    </reaction>
</comment>
<gene>
    <name evidence="6" type="primary">nnrD</name>
    <name evidence="9" type="ORF">ENM11_03385</name>
</gene>
<feature type="binding site" evidence="6">
    <location>
        <position position="217"/>
    </location>
    <ligand>
        <name>AMP</name>
        <dbReference type="ChEBI" id="CHEBI:456215"/>
    </ligand>
</feature>
<evidence type="ECO:0000256" key="4">
    <source>
        <dbReference type="ARBA" id="ARBA00023027"/>
    </source>
</evidence>
<dbReference type="AlphaFoldDB" id="A0A7C5LAB7"/>
<dbReference type="CDD" id="cd01171">
    <property type="entry name" value="YXKO-related"/>
    <property type="match status" value="1"/>
</dbReference>
<comment type="similarity">
    <text evidence="6">Belongs to the NnrD/CARKD family.</text>
</comment>
<keyword evidence="7" id="KW-1133">Transmembrane helix</keyword>
<dbReference type="GO" id="GO:0052855">
    <property type="term" value="F:ADP-dependent NAD(P)H-hydrate dehydratase activity"/>
    <property type="evidence" value="ECO:0007669"/>
    <property type="project" value="UniProtKB-UniRule"/>
</dbReference>
<dbReference type="GO" id="GO:0110051">
    <property type="term" value="P:metabolite repair"/>
    <property type="evidence" value="ECO:0007669"/>
    <property type="project" value="TreeGrafter"/>
</dbReference>
<evidence type="ECO:0000259" key="8">
    <source>
        <dbReference type="PROSITE" id="PS51383"/>
    </source>
</evidence>
<keyword evidence="1 6" id="KW-0547">Nucleotide-binding</keyword>
<comment type="function">
    <text evidence="6">Catalyzes the dehydration of the S-form of NAD(P)HX at the expense of ADP, which is converted to AMP. Together with NAD(P)HX epimerase, which catalyzes the epimerization of the S- and R-forms, the enzyme allows the repair of both epimers of NAD(P)HX, a damaged form of NAD(P)H that is a result of enzymatic or heat-dependent hydration.</text>
</comment>
<protein>
    <recommendedName>
        <fullName evidence="6">ADP-dependent (S)-NAD(P)H-hydrate dehydratase</fullName>
        <ecNumber evidence="6">4.2.1.136</ecNumber>
    </recommendedName>
    <alternativeName>
        <fullName evidence="6">ADP-dependent NAD(P)HX dehydratase</fullName>
    </alternativeName>
</protein>
<organism evidence="9">
    <name type="scientific">Caldiarchaeum subterraneum</name>
    <dbReference type="NCBI Taxonomy" id="311458"/>
    <lineage>
        <taxon>Archaea</taxon>
        <taxon>Nitrososphaerota</taxon>
        <taxon>Candidatus Caldarchaeales</taxon>
        <taxon>Candidatus Caldarchaeaceae</taxon>
        <taxon>Candidatus Caldarchaeum</taxon>
    </lineage>
</organism>
<dbReference type="PANTHER" id="PTHR12592:SF0">
    <property type="entry name" value="ATP-DEPENDENT (S)-NAD(P)H-HYDRATE DEHYDRATASE"/>
    <property type="match status" value="1"/>
</dbReference>
<dbReference type="InterPro" id="IPR029056">
    <property type="entry name" value="Ribokinase-like"/>
</dbReference>
<dbReference type="EMBL" id="DRWN01000026">
    <property type="protein sequence ID" value="HHK68184.1"/>
    <property type="molecule type" value="Genomic_DNA"/>
</dbReference>
<dbReference type="NCBIfam" id="TIGR00196">
    <property type="entry name" value="yjeF_cterm"/>
    <property type="match status" value="1"/>
</dbReference>
<accession>A0A7C5LAB7</accession>
<proteinExistence type="inferred from homology"/>
<feature type="binding site" evidence="6">
    <location>
        <position position="34"/>
    </location>
    <ligand>
        <name>(6S)-NADPHX</name>
        <dbReference type="ChEBI" id="CHEBI:64076"/>
    </ligand>
</feature>
<evidence type="ECO:0000256" key="3">
    <source>
        <dbReference type="ARBA" id="ARBA00022857"/>
    </source>
</evidence>
<comment type="cofactor">
    <cofactor evidence="6">
        <name>Mg(2+)</name>
        <dbReference type="ChEBI" id="CHEBI:18420"/>
    </cofactor>
</comment>
<feature type="domain" description="YjeF C-terminal" evidence="8">
    <location>
        <begin position="1"/>
        <end position="276"/>
    </location>
</feature>
<dbReference type="InterPro" id="IPR000631">
    <property type="entry name" value="CARKD"/>
</dbReference>
<evidence type="ECO:0000256" key="7">
    <source>
        <dbReference type="SAM" id="Phobius"/>
    </source>
</evidence>
<sequence length="280" mass="29451">MDLAKACIPRRSTSRKGENGVVLVVGGSWLYHGAPFLVSMAAMRSGVDLVYVAVPEKIATAVRSLSPSLIVLPLPDYKLTSKSLDRLEKVLDNVTAAAIGPGLAKGCEKGILKLVDILDEKNVGIVLDATALFRDVLLHVAGRKCVLTPHAGEFKRLYGSEPGSTLEERVNNVFEASKHHRVVTLLKGPADVVSDGFEVVVNRKEPLSAAMTVGGTGDVLTGIAAGFVAKGVTPMNAAVAAAVANGLAGVYAAHKKGFHITPEDVIEEIPAVLKRFDSVV</sequence>
<keyword evidence="2 6" id="KW-0067">ATP-binding</keyword>
<dbReference type="HAMAP" id="MF_01965">
    <property type="entry name" value="NADHX_dehydratase"/>
    <property type="match status" value="1"/>
</dbReference>
<keyword evidence="7" id="KW-0472">Membrane</keyword>
<dbReference type="GO" id="GO:0046496">
    <property type="term" value="P:nicotinamide nucleotide metabolic process"/>
    <property type="evidence" value="ECO:0007669"/>
    <property type="project" value="UniProtKB-UniRule"/>
</dbReference>
<reference evidence="9" key="1">
    <citation type="journal article" date="2020" name="mSystems">
        <title>Genome- and Community-Level Interaction Insights into Carbon Utilization and Element Cycling Functions of Hydrothermarchaeota in Hydrothermal Sediment.</title>
        <authorList>
            <person name="Zhou Z."/>
            <person name="Liu Y."/>
            <person name="Xu W."/>
            <person name="Pan J."/>
            <person name="Luo Z.H."/>
            <person name="Li M."/>
        </authorList>
    </citation>
    <scope>NUCLEOTIDE SEQUENCE [LARGE SCALE GENOMIC DNA]</scope>
    <source>
        <strain evidence="9">SpSt-1056</strain>
    </source>
</reference>
<feature type="binding site" evidence="6">
    <location>
        <position position="102"/>
    </location>
    <ligand>
        <name>(6S)-NADPHX</name>
        <dbReference type="ChEBI" id="CHEBI:64076"/>
    </ligand>
</feature>
<evidence type="ECO:0000256" key="2">
    <source>
        <dbReference type="ARBA" id="ARBA00022840"/>
    </source>
</evidence>
<dbReference type="Gene3D" id="3.40.1190.20">
    <property type="match status" value="1"/>
</dbReference>
<dbReference type="EC" id="4.2.1.136" evidence="6"/>
<comment type="caution">
    <text evidence="6">Lacks conserved residue(s) required for the propagation of feature annotation.</text>
</comment>
<feature type="binding site" evidence="6">
    <location>
        <position position="218"/>
    </location>
    <ligand>
        <name>(6S)-NADPHX</name>
        <dbReference type="ChEBI" id="CHEBI:64076"/>
    </ligand>
</feature>
<comment type="caution">
    <text evidence="9">The sequence shown here is derived from an EMBL/GenBank/DDBJ whole genome shotgun (WGS) entry which is preliminary data.</text>
</comment>
<evidence type="ECO:0000256" key="6">
    <source>
        <dbReference type="HAMAP-Rule" id="MF_01965"/>
    </source>
</evidence>
<comment type="catalytic activity">
    <reaction evidence="6">
        <text>(6S)-NADPHX + ADP = AMP + phosphate + NADPH + H(+)</text>
        <dbReference type="Rhea" id="RHEA:32235"/>
        <dbReference type="ChEBI" id="CHEBI:15378"/>
        <dbReference type="ChEBI" id="CHEBI:43474"/>
        <dbReference type="ChEBI" id="CHEBI:57783"/>
        <dbReference type="ChEBI" id="CHEBI:64076"/>
        <dbReference type="ChEBI" id="CHEBI:456215"/>
        <dbReference type="ChEBI" id="CHEBI:456216"/>
        <dbReference type="EC" id="4.2.1.136"/>
    </reaction>
</comment>